<dbReference type="Proteomes" id="UP000595426">
    <property type="component" value="Chromosome"/>
</dbReference>
<dbReference type="KEGG" id="egm:AYC65_20070"/>
<evidence type="ECO:0000313" key="2">
    <source>
        <dbReference type="Proteomes" id="UP000595426"/>
    </source>
</evidence>
<protein>
    <recommendedName>
        <fullName evidence="3">Replication protein</fullName>
    </recommendedName>
</protein>
<proteinExistence type="predicted"/>
<evidence type="ECO:0000313" key="1">
    <source>
        <dbReference type="EMBL" id="QQN60891.1"/>
    </source>
</evidence>
<dbReference type="OrthoDB" id="1007147at2"/>
<dbReference type="EMBL" id="CP067018">
    <property type="protein sequence ID" value="QQN60891.1"/>
    <property type="molecule type" value="Genomic_DNA"/>
</dbReference>
<evidence type="ECO:0008006" key="3">
    <source>
        <dbReference type="Google" id="ProtNLM"/>
    </source>
</evidence>
<accession>A0A7T7V377</accession>
<organism evidence="1 2">
    <name type="scientific">Elizabethkingia bruuniana</name>
    <dbReference type="NCBI Taxonomy" id="1756149"/>
    <lineage>
        <taxon>Bacteria</taxon>
        <taxon>Pseudomonadati</taxon>
        <taxon>Bacteroidota</taxon>
        <taxon>Flavobacteriia</taxon>
        <taxon>Flavobacteriales</taxon>
        <taxon>Weeksellaceae</taxon>
        <taxon>Elizabethkingia</taxon>
    </lineage>
</organism>
<dbReference type="AlphaFoldDB" id="A0A7T7V377"/>
<gene>
    <name evidence="1" type="ORF">I6H88_10080</name>
</gene>
<reference evidence="1 2" key="1">
    <citation type="submission" date="2020-12" db="EMBL/GenBank/DDBJ databases">
        <title>FDA dAtabase for Regulatory Grade micrObial Sequences (FDA-ARGOS): Supporting development and validation of Infectious Disease Dx tests.</title>
        <authorList>
            <person name="Kerrigan L."/>
            <person name="Long C."/>
            <person name="Tallon L."/>
            <person name="Sadzewicz L."/>
            <person name="Zhao X."/>
            <person name="Boylan J."/>
            <person name="Ott S."/>
            <person name="Bowen H."/>
            <person name="Vavikolanu K."/>
            <person name="Mehta A."/>
            <person name="Aluvathingal J."/>
            <person name="Nadendla S."/>
            <person name="Yan Y."/>
            <person name="Sichtig H."/>
        </authorList>
    </citation>
    <scope>NUCLEOTIDE SEQUENCE [LARGE SCALE GENOMIC DNA]</scope>
    <source>
        <strain evidence="1 2">FDAARGOS_1031</strain>
    </source>
</reference>
<name>A0A7T7V377_9FLAO</name>
<keyword evidence="2" id="KW-1185">Reference proteome</keyword>
<sequence>MNDTTYHQFDINLAQKLSIEAAIIFNNICYWIDKNRANGKHFYEGRHWTYNSVKAFGELFPYMTRHIIDKSLKSLESEGYIVTGNFNESSYDRTKWFSVKQNIHLLKKRNGGDKIRNTIPDNKPNINTNNKQDQQQVEEEVSEVDFKNIKNEDESFWDLDFDEVECLAKMINEGKEKSCEKKEKEIFDYYNSNRNNMKEATVLSLQRVREVRFLLEDYGEDKVKQMIDKAGKSDFLNGLVKGRDFKAGFDWIFKPSNFIKILEGNYDNKLGQKHETPKNRLRNR</sequence>
<dbReference type="RefSeq" id="WP_034870647.1">
    <property type="nucleotide sequence ID" value="NZ_CBCSDR010000008.1"/>
</dbReference>
<dbReference type="GeneID" id="93135224"/>